<evidence type="ECO:0000313" key="1">
    <source>
        <dbReference type="EMBL" id="KAL3352093.1"/>
    </source>
</evidence>
<protein>
    <submittedName>
        <fullName evidence="1">Uncharacterized protein</fullName>
    </submittedName>
</protein>
<dbReference type="EMBL" id="JBJKTR010000012">
    <property type="protein sequence ID" value="KAL3352094.1"/>
    <property type="molecule type" value="Genomic_DNA"/>
</dbReference>
<sequence>TTMHYTINFPIPKSTPPHMFSSSSIQIQLIIQRPTSNINTNSSTRPHPMCFLLLLLCKSKKSQQTRKGQHLQQPHHISFSHFSGISKSLPLIAFEIREEIQKILNFC</sequence>
<evidence type="ECO:0000313" key="2">
    <source>
        <dbReference type="EMBL" id="KAL3352094.1"/>
    </source>
</evidence>
<proteinExistence type="predicted"/>
<accession>A0ABD2T748</accession>
<feature type="non-terminal residue" evidence="1">
    <location>
        <position position="1"/>
    </location>
</feature>
<name>A0ABD2T748_9SOLN</name>
<evidence type="ECO:0000313" key="3">
    <source>
        <dbReference type="Proteomes" id="UP001627284"/>
    </source>
</evidence>
<comment type="caution">
    <text evidence="1">The sequence shown here is derived from an EMBL/GenBank/DDBJ whole genome shotgun (WGS) entry which is preliminary data.</text>
</comment>
<dbReference type="EMBL" id="JBJKTR010000012">
    <property type="protein sequence ID" value="KAL3352093.1"/>
    <property type="molecule type" value="Genomic_DNA"/>
</dbReference>
<dbReference type="AlphaFoldDB" id="A0ABD2T748"/>
<gene>
    <name evidence="1" type="ORF">AABB24_020273</name>
    <name evidence="2" type="ORF">AABB24_020274</name>
</gene>
<organism evidence="1 3">
    <name type="scientific">Solanum stoloniferum</name>
    <dbReference type="NCBI Taxonomy" id="62892"/>
    <lineage>
        <taxon>Eukaryota</taxon>
        <taxon>Viridiplantae</taxon>
        <taxon>Streptophyta</taxon>
        <taxon>Embryophyta</taxon>
        <taxon>Tracheophyta</taxon>
        <taxon>Spermatophyta</taxon>
        <taxon>Magnoliopsida</taxon>
        <taxon>eudicotyledons</taxon>
        <taxon>Gunneridae</taxon>
        <taxon>Pentapetalae</taxon>
        <taxon>asterids</taxon>
        <taxon>lamiids</taxon>
        <taxon>Solanales</taxon>
        <taxon>Solanaceae</taxon>
        <taxon>Solanoideae</taxon>
        <taxon>Solaneae</taxon>
        <taxon>Solanum</taxon>
    </lineage>
</organism>
<dbReference type="Proteomes" id="UP001627284">
    <property type="component" value="Unassembled WGS sequence"/>
</dbReference>
<reference evidence="1 3" key="1">
    <citation type="submission" date="2024-05" db="EMBL/GenBank/DDBJ databases">
        <title>De novo assembly of an allotetraploid wild potato.</title>
        <authorList>
            <person name="Hosaka A.J."/>
        </authorList>
    </citation>
    <scope>NUCLEOTIDE SEQUENCE [LARGE SCALE GENOMIC DNA]</scope>
    <source>
        <tissue evidence="1">Young leaves</tissue>
    </source>
</reference>
<keyword evidence="3" id="KW-1185">Reference proteome</keyword>